<keyword evidence="6" id="KW-0966">Cell projection</keyword>
<dbReference type="InterPro" id="IPR003713">
    <property type="entry name" value="FliS"/>
</dbReference>
<organism evidence="6 9">
    <name type="scientific">Arthrobacter bambusae</name>
    <dbReference type="NCBI Taxonomy" id="1338426"/>
    <lineage>
        <taxon>Bacteria</taxon>
        <taxon>Bacillati</taxon>
        <taxon>Actinomycetota</taxon>
        <taxon>Actinomycetes</taxon>
        <taxon>Micrococcales</taxon>
        <taxon>Micrococcaceae</taxon>
        <taxon>Arthrobacter</taxon>
    </lineage>
</organism>
<evidence type="ECO:0000313" key="6">
    <source>
        <dbReference type="EMBL" id="MDP9907170.1"/>
    </source>
</evidence>
<dbReference type="GO" id="GO:0071973">
    <property type="term" value="P:bacterial-type flagellum-dependent cell motility"/>
    <property type="evidence" value="ECO:0007669"/>
    <property type="project" value="TreeGrafter"/>
</dbReference>
<comment type="subcellular location">
    <subcellularLocation>
        <location evidence="1">Cytoplasm</location>
        <location evidence="1">Cytosol</location>
    </subcellularLocation>
</comment>
<comment type="similarity">
    <text evidence="2">Belongs to the FliS family.</text>
</comment>
<comment type="caution">
    <text evidence="6">The sequence shown here is derived from an EMBL/GenBank/DDBJ whole genome shotgun (WGS) entry which is preliminary data.</text>
</comment>
<sequence length="146" mass="15919">MTSTALRASQLSRYNDDAVLSAPPARLLTMLYDRLLLDLNRAQFAQENANWGVASENLLHAQSIVTELSSTLKTDVWDGASGLLSIYHYAMEAMIGANIYRDVNRTKECIVLLEPLRQGWHDAASQLPVQATVSGTARTNGTLGVG</sequence>
<evidence type="ECO:0000313" key="9">
    <source>
        <dbReference type="Proteomes" id="UP001242995"/>
    </source>
</evidence>
<dbReference type="AlphaFoldDB" id="A0AAW8DKD4"/>
<evidence type="ECO:0000256" key="1">
    <source>
        <dbReference type="ARBA" id="ARBA00004514"/>
    </source>
</evidence>
<dbReference type="SUPFAM" id="SSF101116">
    <property type="entry name" value="Flagellar export chaperone FliS"/>
    <property type="match status" value="1"/>
</dbReference>
<dbReference type="Pfam" id="PF02561">
    <property type="entry name" value="FliS"/>
    <property type="match status" value="1"/>
</dbReference>
<dbReference type="GO" id="GO:0044780">
    <property type="term" value="P:bacterial-type flagellum assembly"/>
    <property type="evidence" value="ECO:0007669"/>
    <property type="project" value="InterPro"/>
</dbReference>
<evidence type="ECO:0000313" key="7">
    <source>
        <dbReference type="EMBL" id="MDQ0182676.1"/>
    </source>
</evidence>
<keyword evidence="4" id="KW-1005">Bacterial flagellum biogenesis</keyword>
<gene>
    <name evidence="6" type="ORF">J2S90_004161</name>
    <name evidence="7" type="ORF">J2S93_004132</name>
</gene>
<reference evidence="6 8" key="1">
    <citation type="submission" date="2023-07" db="EMBL/GenBank/DDBJ databases">
        <title>Sorghum-associated microbial communities from plants grown in Nebraska, USA.</title>
        <authorList>
            <person name="Schachtman D."/>
        </authorList>
    </citation>
    <scope>NUCLEOTIDE SEQUENCE</scope>
    <source>
        <strain evidence="6">DS1006</strain>
        <strain evidence="7 8">DS1016</strain>
    </source>
</reference>
<dbReference type="CDD" id="cd16098">
    <property type="entry name" value="FliS"/>
    <property type="match status" value="1"/>
</dbReference>
<keyword evidence="6" id="KW-0969">Cilium</keyword>
<dbReference type="InterPro" id="IPR036584">
    <property type="entry name" value="FliS_sf"/>
</dbReference>
<accession>A0AAW8DKD4</accession>
<evidence type="ECO:0000256" key="3">
    <source>
        <dbReference type="ARBA" id="ARBA00022490"/>
    </source>
</evidence>
<dbReference type="PANTHER" id="PTHR34773:SF1">
    <property type="entry name" value="FLAGELLAR SECRETION CHAPERONE FLIS"/>
    <property type="match status" value="1"/>
</dbReference>
<evidence type="ECO:0000256" key="2">
    <source>
        <dbReference type="ARBA" id="ARBA00008787"/>
    </source>
</evidence>
<dbReference type="Proteomes" id="UP001230951">
    <property type="component" value="Unassembled WGS sequence"/>
</dbReference>
<name>A0AAW8DKD4_9MICC</name>
<proteinExistence type="inferred from homology"/>
<evidence type="ECO:0000256" key="5">
    <source>
        <dbReference type="ARBA" id="ARBA00023186"/>
    </source>
</evidence>
<dbReference type="EMBL" id="JAUSRG010000018">
    <property type="protein sequence ID" value="MDP9907170.1"/>
    <property type="molecule type" value="Genomic_DNA"/>
</dbReference>
<dbReference type="RefSeq" id="WP_059388254.1">
    <property type="nucleotide sequence ID" value="NZ_JAUSRG010000018.1"/>
</dbReference>
<keyword evidence="3" id="KW-0963">Cytoplasm</keyword>
<dbReference type="Proteomes" id="UP001242995">
    <property type="component" value="Unassembled WGS sequence"/>
</dbReference>
<evidence type="ECO:0000256" key="4">
    <source>
        <dbReference type="ARBA" id="ARBA00022795"/>
    </source>
</evidence>
<keyword evidence="6" id="KW-0282">Flagellum</keyword>
<dbReference type="Gene3D" id="1.20.120.340">
    <property type="entry name" value="Flagellar protein FliS"/>
    <property type="match status" value="1"/>
</dbReference>
<dbReference type="NCBIfam" id="TIGR00208">
    <property type="entry name" value="fliS"/>
    <property type="match status" value="1"/>
</dbReference>
<dbReference type="PANTHER" id="PTHR34773">
    <property type="entry name" value="FLAGELLAR SECRETION CHAPERONE FLIS"/>
    <property type="match status" value="1"/>
</dbReference>
<evidence type="ECO:0000313" key="8">
    <source>
        <dbReference type="Proteomes" id="UP001230951"/>
    </source>
</evidence>
<dbReference type="GO" id="GO:0005829">
    <property type="term" value="C:cytosol"/>
    <property type="evidence" value="ECO:0007669"/>
    <property type="project" value="UniProtKB-SubCell"/>
</dbReference>
<keyword evidence="5" id="KW-0143">Chaperone</keyword>
<protein>
    <submittedName>
        <fullName evidence="6">Flagellar protein FliS</fullName>
    </submittedName>
</protein>
<keyword evidence="8" id="KW-1185">Reference proteome</keyword>
<dbReference type="EMBL" id="JAUSTF010000014">
    <property type="protein sequence ID" value="MDQ0182676.1"/>
    <property type="molecule type" value="Genomic_DNA"/>
</dbReference>